<proteinExistence type="predicted"/>
<evidence type="ECO:0000313" key="1">
    <source>
        <dbReference type="EMBL" id="NHN87029.1"/>
    </source>
</evidence>
<sequence length="87" mass="9888">MMRHGFRHAAEMTATIDNVAAFAQLIRVVAAHLFDVYYKATLGRDDLVTFMGKNNPTPLRRRFEARVEAGLWITRRNAIAASLRNTL</sequence>
<dbReference type="EMBL" id="WOSY01000001">
    <property type="protein sequence ID" value="NHN87029.1"/>
    <property type="molecule type" value="Genomic_DNA"/>
</dbReference>
<name>A0ABX0JUU8_9PROT</name>
<comment type="caution">
    <text evidence="1">The sequence shown here is derived from an EMBL/GenBank/DDBJ whole genome shotgun (WGS) entry which is preliminary data.</text>
</comment>
<evidence type="ECO:0000313" key="2">
    <source>
        <dbReference type="Proteomes" id="UP000631653"/>
    </source>
</evidence>
<reference evidence="1 2" key="1">
    <citation type="journal article" date="2020" name="Int. J. Syst. Evol. Microbiol.">
        <title>Novel acetic acid bacteria from cider fermentations: Acetobacter conturbans sp. nov. and Acetobacter fallax sp. nov.</title>
        <authorList>
            <person name="Sombolestani A.S."/>
            <person name="Cleenwerck I."/>
            <person name="Cnockaert M."/>
            <person name="Borremans W."/>
            <person name="Wieme A.D."/>
            <person name="De Vuyst L."/>
            <person name="Vandamme P."/>
        </authorList>
    </citation>
    <scope>NUCLEOTIDE SEQUENCE [LARGE SCALE GENOMIC DNA]</scope>
    <source>
        <strain evidence="1 2">LMG 1627</strain>
    </source>
</reference>
<accession>A0ABX0JUU8</accession>
<keyword evidence="2" id="KW-1185">Reference proteome</keyword>
<organism evidence="1 2">
    <name type="scientific">Acetobacter conturbans</name>
    <dbReference type="NCBI Taxonomy" id="1737472"/>
    <lineage>
        <taxon>Bacteria</taxon>
        <taxon>Pseudomonadati</taxon>
        <taxon>Pseudomonadota</taxon>
        <taxon>Alphaproteobacteria</taxon>
        <taxon>Acetobacterales</taxon>
        <taxon>Acetobacteraceae</taxon>
        <taxon>Acetobacter</taxon>
    </lineage>
</organism>
<protein>
    <submittedName>
        <fullName evidence="1">Uncharacterized protein</fullName>
    </submittedName>
</protein>
<dbReference type="Proteomes" id="UP000631653">
    <property type="component" value="Unassembled WGS sequence"/>
</dbReference>
<gene>
    <name evidence="1" type="ORF">GOB81_00030</name>
</gene>